<comment type="caution">
    <text evidence="1">The sequence shown here is derived from an EMBL/GenBank/DDBJ whole genome shotgun (WGS) entry which is preliminary data.</text>
</comment>
<organism evidence="1 2">
    <name type="scientific">Culter alburnus</name>
    <name type="common">Topmouth culter</name>
    <dbReference type="NCBI Taxonomy" id="194366"/>
    <lineage>
        <taxon>Eukaryota</taxon>
        <taxon>Metazoa</taxon>
        <taxon>Chordata</taxon>
        <taxon>Craniata</taxon>
        <taxon>Vertebrata</taxon>
        <taxon>Euteleostomi</taxon>
        <taxon>Actinopterygii</taxon>
        <taxon>Neopterygii</taxon>
        <taxon>Teleostei</taxon>
        <taxon>Ostariophysi</taxon>
        <taxon>Cypriniformes</taxon>
        <taxon>Xenocyprididae</taxon>
        <taxon>Xenocypridinae</taxon>
        <taxon>Culter</taxon>
    </lineage>
</organism>
<name>A0AAW2A2A2_CULAL</name>
<evidence type="ECO:0000313" key="1">
    <source>
        <dbReference type="EMBL" id="KAK9967734.1"/>
    </source>
</evidence>
<keyword evidence="2" id="KW-1185">Reference proteome</keyword>
<proteinExistence type="predicted"/>
<dbReference type="AlphaFoldDB" id="A0AAW2A2A2"/>
<accession>A0AAW2A2A2</accession>
<reference evidence="1 2" key="1">
    <citation type="submission" date="2024-05" db="EMBL/GenBank/DDBJ databases">
        <title>A high-quality chromosomal-level genome assembly of Topmouth culter (Culter alburnus).</title>
        <authorList>
            <person name="Zhao H."/>
        </authorList>
    </citation>
    <scope>NUCLEOTIDE SEQUENCE [LARGE SCALE GENOMIC DNA]</scope>
    <source>
        <strain evidence="1">CATC2023</strain>
        <tissue evidence="1">Muscle</tissue>
    </source>
</reference>
<gene>
    <name evidence="1" type="ORF">ABG768_002111</name>
</gene>
<dbReference type="EMBL" id="JAWDJR010000010">
    <property type="protein sequence ID" value="KAK9967734.1"/>
    <property type="molecule type" value="Genomic_DNA"/>
</dbReference>
<dbReference type="Proteomes" id="UP001479290">
    <property type="component" value="Unassembled WGS sequence"/>
</dbReference>
<sequence>MELRNTHGDEFYKAVSLVTAEVKRRFDQDSMKTAALRENVLIKEANKEQIVDTDSLHLPLYFDKTRLEIQLKMIGDLCSDCPKTVKDIATTMPKLHPQTRALFKEVHQTQT</sequence>
<evidence type="ECO:0000313" key="2">
    <source>
        <dbReference type="Proteomes" id="UP001479290"/>
    </source>
</evidence>
<protein>
    <submittedName>
        <fullName evidence="1">Uncharacterized protein</fullName>
    </submittedName>
</protein>